<organism evidence="5 6">
    <name type="scientific">Camelina sativa</name>
    <name type="common">False flax</name>
    <name type="synonym">Myagrum sativum</name>
    <dbReference type="NCBI Taxonomy" id="90675"/>
    <lineage>
        <taxon>Eukaryota</taxon>
        <taxon>Viridiplantae</taxon>
        <taxon>Streptophyta</taxon>
        <taxon>Embryophyta</taxon>
        <taxon>Tracheophyta</taxon>
        <taxon>Spermatophyta</taxon>
        <taxon>Magnoliopsida</taxon>
        <taxon>eudicotyledons</taxon>
        <taxon>Gunneridae</taxon>
        <taxon>Pentapetalae</taxon>
        <taxon>rosids</taxon>
        <taxon>malvids</taxon>
        <taxon>Brassicales</taxon>
        <taxon>Brassicaceae</taxon>
        <taxon>Camelineae</taxon>
        <taxon>Camelina</taxon>
    </lineage>
</organism>
<evidence type="ECO:0000256" key="3">
    <source>
        <dbReference type="PROSITE-ProRule" id="PRU00176"/>
    </source>
</evidence>
<dbReference type="PROSITE" id="PS50102">
    <property type="entry name" value="RRM"/>
    <property type="match status" value="1"/>
</dbReference>
<dbReference type="InterPro" id="IPR012677">
    <property type="entry name" value="Nucleotide-bd_a/b_plait_sf"/>
</dbReference>
<keyword evidence="2 3" id="KW-0694">RNA-binding</keyword>
<evidence type="ECO:0000313" key="6">
    <source>
        <dbReference type="RefSeq" id="XP_010433383.1"/>
    </source>
</evidence>
<dbReference type="GeneID" id="104717505"/>
<dbReference type="Pfam" id="PF00076">
    <property type="entry name" value="RRM_1"/>
    <property type="match status" value="1"/>
</dbReference>
<reference evidence="5" key="1">
    <citation type="journal article" date="2014" name="Nat. Commun.">
        <title>The emerging biofuel crop Camelina sativa retains a highly undifferentiated hexaploid genome structure.</title>
        <authorList>
            <person name="Kagale S."/>
            <person name="Koh C."/>
            <person name="Nixon J."/>
            <person name="Bollina V."/>
            <person name="Clarke W.E."/>
            <person name="Tuteja R."/>
            <person name="Spillane C."/>
            <person name="Robinson S.J."/>
            <person name="Links M.G."/>
            <person name="Clarke C."/>
            <person name="Higgins E.E."/>
            <person name="Huebert T."/>
            <person name="Sharpe A.G."/>
            <person name="Parkin I.A."/>
        </authorList>
    </citation>
    <scope>NUCLEOTIDE SEQUENCE [LARGE SCALE GENOMIC DNA]</scope>
    <source>
        <strain evidence="5">cv. DH55</strain>
    </source>
</reference>
<dbReference type="Proteomes" id="UP000694864">
    <property type="component" value="Chromosome 10"/>
</dbReference>
<evidence type="ECO:0000256" key="2">
    <source>
        <dbReference type="ARBA" id="ARBA00022884"/>
    </source>
</evidence>
<dbReference type="InterPro" id="IPR035979">
    <property type="entry name" value="RBD_domain_sf"/>
</dbReference>
<accession>A0ABM0TYT9</accession>
<feature type="domain" description="RRM" evidence="4">
    <location>
        <begin position="118"/>
        <end position="199"/>
    </location>
</feature>
<gene>
    <name evidence="6" type="primary">LOC104717505</name>
</gene>
<keyword evidence="1" id="KW-0677">Repeat</keyword>
<dbReference type="SMART" id="SM00360">
    <property type="entry name" value="RRM"/>
    <property type="match status" value="1"/>
</dbReference>
<dbReference type="PANTHER" id="PTHR23236:SF119">
    <property type="entry name" value="NUCLEAR RNA-BINDING PROTEIN SART-3"/>
    <property type="match status" value="1"/>
</dbReference>
<evidence type="ECO:0000256" key="1">
    <source>
        <dbReference type="ARBA" id="ARBA00022737"/>
    </source>
</evidence>
<dbReference type="RefSeq" id="XP_010433383.1">
    <property type="nucleotide sequence ID" value="XM_010435081.2"/>
</dbReference>
<dbReference type="SUPFAM" id="SSF54928">
    <property type="entry name" value="RNA-binding domain, RBD"/>
    <property type="match status" value="1"/>
</dbReference>
<dbReference type="InterPro" id="IPR000504">
    <property type="entry name" value="RRM_dom"/>
</dbReference>
<reference evidence="6" key="2">
    <citation type="submission" date="2025-08" db="UniProtKB">
        <authorList>
            <consortium name="RefSeq"/>
        </authorList>
    </citation>
    <scope>IDENTIFICATION</scope>
    <source>
        <tissue evidence="6">Leaf</tissue>
    </source>
</reference>
<dbReference type="Gene3D" id="3.30.70.330">
    <property type="match status" value="1"/>
</dbReference>
<proteinExistence type="predicted"/>
<name>A0ABM0TYT9_CAMSA</name>
<protein>
    <submittedName>
        <fullName evidence="6">Nucleolin 2-like</fullName>
    </submittedName>
</protein>
<dbReference type="PANTHER" id="PTHR23236">
    <property type="entry name" value="EUKARYOTIC TRANSLATION INITIATION FACTOR 4B/4H"/>
    <property type="match status" value="1"/>
</dbReference>
<sequence>MEKKRSKSKSSTDFQEIGDDDMLIALKKPKIHKEKSQENNEDEKIISKDASIIQDIKKLTKSIKELSKTVKKLQEILLTKADLLDQVSLKEKETPKKKEEEIVTCGFDCKEFKGNNFNTIFVKGFQQSQTRDDIKDALTTIFSSFGVVTRVFVPIECKTRVPLGFAFINLRGGEGNDKALELNGRRMGGRELEVTIARETDEFYAYPGFNGCGRCIRFISPEYYYGHHDDIISWL</sequence>
<keyword evidence="5" id="KW-1185">Reference proteome</keyword>
<evidence type="ECO:0000313" key="5">
    <source>
        <dbReference type="Proteomes" id="UP000694864"/>
    </source>
</evidence>
<evidence type="ECO:0000259" key="4">
    <source>
        <dbReference type="PROSITE" id="PS50102"/>
    </source>
</evidence>